<accession>A0A4Z2IHA6</accession>
<comment type="caution">
    <text evidence="1">The sequence shown here is derived from an EMBL/GenBank/DDBJ whole genome shotgun (WGS) entry which is preliminary data.</text>
</comment>
<dbReference type="EMBL" id="SRLO01000089">
    <property type="protein sequence ID" value="TNN76844.1"/>
    <property type="molecule type" value="Genomic_DNA"/>
</dbReference>
<dbReference type="Proteomes" id="UP000314294">
    <property type="component" value="Unassembled WGS sequence"/>
</dbReference>
<keyword evidence="2" id="KW-1185">Reference proteome</keyword>
<proteinExistence type="predicted"/>
<reference evidence="1 2" key="1">
    <citation type="submission" date="2019-03" db="EMBL/GenBank/DDBJ databases">
        <title>First draft genome of Liparis tanakae, snailfish: a comprehensive survey of snailfish specific genes.</title>
        <authorList>
            <person name="Kim W."/>
            <person name="Song I."/>
            <person name="Jeong J.-H."/>
            <person name="Kim D."/>
            <person name="Kim S."/>
            <person name="Ryu S."/>
            <person name="Song J.Y."/>
            <person name="Lee S.K."/>
        </authorList>
    </citation>
    <scope>NUCLEOTIDE SEQUENCE [LARGE SCALE GENOMIC DNA]</scope>
    <source>
        <tissue evidence="1">Muscle</tissue>
    </source>
</reference>
<dbReference type="AlphaFoldDB" id="A0A4Z2IHA6"/>
<name>A0A4Z2IHA6_9TELE</name>
<evidence type="ECO:0000313" key="1">
    <source>
        <dbReference type="EMBL" id="TNN76844.1"/>
    </source>
</evidence>
<gene>
    <name evidence="1" type="ORF">EYF80_012897</name>
</gene>
<protein>
    <submittedName>
        <fullName evidence="1">Uncharacterized protein</fullName>
    </submittedName>
</protein>
<evidence type="ECO:0000313" key="2">
    <source>
        <dbReference type="Proteomes" id="UP000314294"/>
    </source>
</evidence>
<organism evidence="1 2">
    <name type="scientific">Liparis tanakae</name>
    <name type="common">Tanaka's snailfish</name>
    <dbReference type="NCBI Taxonomy" id="230148"/>
    <lineage>
        <taxon>Eukaryota</taxon>
        <taxon>Metazoa</taxon>
        <taxon>Chordata</taxon>
        <taxon>Craniata</taxon>
        <taxon>Vertebrata</taxon>
        <taxon>Euteleostomi</taxon>
        <taxon>Actinopterygii</taxon>
        <taxon>Neopterygii</taxon>
        <taxon>Teleostei</taxon>
        <taxon>Neoteleostei</taxon>
        <taxon>Acanthomorphata</taxon>
        <taxon>Eupercaria</taxon>
        <taxon>Perciformes</taxon>
        <taxon>Cottioidei</taxon>
        <taxon>Cottales</taxon>
        <taxon>Liparidae</taxon>
        <taxon>Liparis</taxon>
    </lineage>
</organism>
<sequence length="91" mass="9459">MFRQKLQVRGAWLASSASISVSSATVAVCSAGASSAAVSSAPFSSAPVSSRAEPRKWRVVPGTPSGLRPSSPLGDPGFTFLRDCIFLFPFP</sequence>